<evidence type="ECO:0000256" key="1">
    <source>
        <dbReference type="SAM" id="SignalP"/>
    </source>
</evidence>
<gene>
    <name evidence="2" type="ORF">ENN47_09670</name>
</gene>
<protein>
    <submittedName>
        <fullName evidence="2">Uncharacterized protein</fullName>
    </submittedName>
</protein>
<organism evidence="2">
    <name type="scientific">Mesotoga infera</name>
    <dbReference type="NCBI Taxonomy" id="1236046"/>
    <lineage>
        <taxon>Bacteria</taxon>
        <taxon>Thermotogati</taxon>
        <taxon>Thermotogota</taxon>
        <taxon>Thermotogae</taxon>
        <taxon>Kosmotogales</taxon>
        <taxon>Kosmotogaceae</taxon>
        <taxon>Mesotoga</taxon>
    </lineage>
</organism>
<name>A0A7C1CXK6_9BACT</name>
<comment type="caution">
    <text evidence="2">The sequence shown here is derived from an EMBL/GenBank/DDBJ whole genome shotgun (WGS) entry which is preliminary data.</text>
</comment>
<dbReference type="Proteomes" id="UP000886198">
    <property type="component" value="Unassembled WGS sequence"/>
</dbReference>
<sequence>MRRLLIALFVLLLTCSALSMEYERKDTIVVDSSGNARISRVESAPPSALASLYRIHWEYVEKFGEEQDFFSQASTELKFVLPGNSVWNSVSLRSVNEAFSRSMEGQIDSFSAYDKSSDIWSISTGPSEKLMEEYFEFIFSQMMFQTMFLESLEKPSKEFQGEFNDGAISHKKTTEVILPEGAEIVNADELDGMNWIVDFGGGSVMSASLSVSDNALVLTEQLHISLSRPSAFLDHRGEFIMSLYNYARFRSTVSLKGRFLFPVRYARNPGPTTGQAISIRISPDLNCRQKWRFP</sequence>
<evidence type="ECO:0000313" key="2">
    <source>
        <dbReference type="EMBL" id="HDP78431.1"/>
    </source>
</evidence>
<feature type="chain" id="PRO_5027825110" evidence="1">
    <location>
        <begin position="20"/>
        <end position="294"/>
    </location>
</feature>
<feature type="signal peptide" evidence="1">
    <location>
        <begin position="1"/>
        <end position="19"/>
    </location>
</feature>
<dbReference type="AlphaFoldDB" id="A0A7C1CXK6"/>
<proteinExistence type="predicted"/>
<accession>A0A7C1CXK6</accession>
<reference evidence="2" key="1">
    <citation type="journal article" date="2020" name="mSystems">
        <title>Genome- and Community-Level Interaction Insights into Carbon Utilization and Element Cycling Functions of Hydrothermarchaeota in Hydrothermal Sediment.</title>
        <authorList>
            <person name="Zhou Z."/>
            <person name="Liu Y."/>
            <person name="Xu W."/>
            <person name="Pan J."/>
            <person name="Luo Z.H."/>
            <person name="Li M."/>
        </authorList>
    </citation>
    <scope>NUCLEOTIDE SEQUENCE [LARGE SCALE GENOMIC DNA]</scope>
    <source>
        <strain evidence="2">SpSt-1179</strain>
    </source>
</reference>
<keyword evidence="1" id="KW-0732">Signal</keyword>
<dbReference type="EMBL" id="DSBT01000301">
    <property type="protein sequence ID" value="HDP78431.1"/>
    <property type="molecule type" value="Genomic_DNA"/>
</dbReference>